<organism evidence="1 2">
    <name type="scientific">Parablautia intestinalis</name>
    <dbReference type="NCBI Taxonomy" id="2320100"/>
    <lineage>
        <taxon>Bacteria</taxon>
        <taxon>Bacillati</taxon>
        <taxon>Bacillota</taxon>
        <taxon>Clostridia</taxon>
        <taxon>Lachnospirales</taxon>
        <taxon>Lachnospiraceae</taxon>
        <taxon>Parablautia</taxon>
    </lineage>
</organism>
<evidence type="ECO:0000313" key="2">
    <source>
        <dbReference type="Proteomes" id="UP000280696"/>
    </source>
</evidence>
<proteinExistence type="predicted"/>
<comment type="caution">
    <text evidence="1">The sequence shown here is derived from an EMBL/GenBank/DDBJ whole genome shotgun (WGS) entry which is preliminary data.</text>
</comment>
<dbReference type="RefSeq" id="WP_120466932.1">
    <property type="nucleotide sequence ID" value="NZ_RAYQ01000003.1"/>
</dbReference>
<name>A0A3A9ANY6_9FIRM</name>
<keyword evidence="2" id="KW-1185">Reference proteome</keyword>
<dbReference type="OrthoDB" id="2053811at2"/>
<reference evidence="1 2" key="1">
    <citation type="submission" date="2018-09" db="EMBL/GenBank/DDBJ databases">
        <title>Murine metabolic-syndrome-specific gut microbial biobank.</title>
        <authorList>
            <person name="Liu C."/>
        </authorList>
    </citation>
    <scope>NUCLEOTIDE SEQUENCE [LARGE SCALE GENOMIC DNA]</scope>
    <source>
        <strain evidence="1 2">0.1xD8-82</strain>
    </source>
</reference>
<gene>
    <name evidence="1" type="ORF">D7V94_03695</name>
</gene>
<dbReference type="EMBL" id="RAYQ01000003">
    <property type="protein sequence ID" value="RKI93102.1"/>
    <property type="molecule type" value="Genomic_DNA"/>
</dbReference>
<dbReference type="AlphaFoldDB" id="A0A3A9ANY6"/>
<evidence type="ECO:0008006" key="3">
    <source>
        <dbReference type="Google" id="ProtNLM"/>
    </source>
</evidence>
<dbReference type="Proteomes" id="UP000280696">
    <property type="component" value="Unassembled WGS sequence"/>
</dbReference>
<accession>A0A3A9ANY6</accession>
<protein>
    <recommendedName>
        <fullName evidence="3">Com family DNA-binding transcriptional regulator</fullName>
    </recommendedName>
</protein>
<sequence>MEVIKCPNPKCRRRILDDEGTETEWTVLEIKCQHCGKLVRLYCGPDGIEAGIYEKKKRRR</sequence>
<evidence type="ECO:0000313" key="1">
    <source>
        <dbReference type="EMBL" id="RKI93102.1"/>
    </source>
</evidence>